<reference evidence="1" key="1">
    <citation type="submission" date="2019-05" db="EMBL/GenBank/DDBJ databases">
        <title>Revised genome assembly of Burkholderiaceae (previously Ralstonia) sp. PBA.</title>
        <authorList>
            <person name="Gan H.M."/>
        </authorList>
    </citation>
    <scope>NUCLEOTIDE SEQUENCE</scope>
    <source>
        <strain evidence="1">PBA</strain>
    </source>
</reference>
<gene>
    <name evidence="1" type="ORF">MW7_012755</name>
</gene>
<evidence type="ECO:0000313" key="1">
    <source>
        <dbReference type="EMBL" id="TMS57466.1"/>
    </source>
</evidence>
<proteinExistence type="predicted"/>
<keyword evidence="1" id="KW-0378">Hydrolase</keyword>
<keyword evidence="1" id="KW-0540">Nuclease</keyword>
<name>A0ACD3SMI2_9BURK</name>
<protein>
    <submittedName>
        <fullName evidence="1">3'-5' exonuclease</fullName>
    </submittedName>
</protein>
<keyword evidence="2" id="KW-1185">Reference proteome</keyword>
<sequence length="281" mass="31848">MTPVLVFDIETIPDVAGLRRLHGHAATLSDAEIADLAFAARREKTGSDFMPHYLQRIAAISCVMRRNQRDGTPVFHVGSLGRPEDDEATLIQKFFELIEKYTPQLVSWNGGGFDLPVLHYRAMVHGVTAPRYWEMGDGGDVDSRDFKWNNYISRYHMRHLDLMDLLAMYQPRASAPLDELARLCGFPGKLGMDGSKVWEAYQQGELPAIRAYCETDVVNTYLVYCRFQLMRGGFTQAEFLKEVAFVQETLAAEAGEHWGEYLEGFDPTLQAQLEQLLESES</sequence>
<organism evidence="1 2">
    <name type="scientific">Imbroritus primus</name>
    <dbReference type="NCBI Taxonomy" id="3058603"/>
    <lineage>
        <taxon>Bacteria</taxon>
        <taxon>Pseudomonadati</taxon>
        <taxon>Pseudomonadota</taxon>
        <taxon>Betaproteobacteria</taxon>
        <taxon>Burkholderiales</taxon>
        <taxon>Burkholderiaceae</taxon>
        <taxon>Imbroritus</taxon>
    </lineage>
</organism>
<dbReference type="Proteomes" id="UP000004277">
    <property type="component" value="Unassembled WGS sequence"/>
</dbReference>
<accession>A0ACD3SMI2</accession>
<evidence type="ECO:0000313" key="2">
    <source>
        <dbReference type="Proteomes" id="UP000004277"/>
    </source>
</evidence>
<keyword evidence="1" id="KW-0269">Exonuclease</keyword>
<comment type="caution">
    <text evidence="1">The sequence shown here is derived from an EMBL/GenBank/DDBJ whole genome shotgun (WGS) entry which is preliminary data.</text>
</comment>
<dbReference type="EMBL" id="AKCV02000023">
    <property type="protein sequence ID" value="TMS57466.1"/>
    <property type="molecule type" value="Genomic_DNA"/>
</dbReference>